<organism evidence="2 3">
    <name type="scientific">Roseibium denhamense</name>
    <dbReference type="NCBI Taxonomy" id="76305"/>
    <lineage>
        <taxon>Bacteria</taxon>
        <taxon>Pseudomonadati</taxon>
        <taxon>Pseudomonadota</taxon>
        <taxon>Alphaproteobacteria</taxon>
        <taxon>Hyphomicrobiales</taxon>
        <taxon>Stappiaceae</taxon>
        <taxon>Roseibium</taxon>
    </lineage>
</organism>
<dbReference type="Pfam" id="PF09937">
    <property type="entry name" value="DUF2169"/>
    <property type="match status" value="1"/>
</dbReference>
<name>A0ABY1NW80_9HYPH</name>
<dbReference type="RefSeq" id="WP_196220530.1">
    <property type="nucleotide sequence ID" value="NZ_BAAAEA010000003.1"/>
</dbReference>
<keyword evidence="3" id="KW-1185">Reference proteome</keyword>
<dbReference type="Proteomes" id="UP001157914">
    <property type="component" value="Unassembled WGS sequence"/>
</dbReference>
<dbReference type="Gene3D" id="2.160.20.80">
    <property type="entry name" value="E3 ubiquitin-protein ligase SopA"/>
    <property type="match status" value="2"/>
</dbReference>
<proteinExistence type="predicted"/>
<dbReference type="InterPro" id="IPR001646">
    <property type="entry name" value="5peptide_repeat"/>
</dbReference>
<reference evidence="2 3" key="1">
    <citation type="submission" date="2017-05" db="EMBL/GenBank/DDBJ databases">
        <authorList>
            <person name="Varghese N."/>
            <person name="Submissions S."/>
        </authorList>
    </citation>
    <scope>NUCLEOTIDE SEQUENCE [LARGE SCALE GENOMIC DNA]</scope>
    <source>
        <strain evidence="2 3">DSM 15949</strain>
    </source>
</reference>
<dbReference type="SUPFAM" id="SSF141571">
    <property type="entry name" value="Pentapeptide repeat-like"/>
    <property type="match status" value="2"/>
</dbReference>
<sequence length="1077" mass="117977">MPAIIKPSRISVAHQTEAVKGGALTTVSAFVLFDFAEPGRLLTEQALWPMVTDQMPNGAVFDKGQLKPRAELMIAGSALSPADTPVEGMKVSVRFGSFQKQLAVFGNRYWRLTDQGIQMTRAEPFMQMPIGDVQAFGGQGYAPNQRGKGFGARQMAEAGYDAPLPNVEDPRNLIKSVDDLPMPAHFGPLPADDAARLRYLGTYDQHWIDHVSPVKPDDFNPLYHCEMPEEQRFDAFFEGGETFAITGMSRGTGSTGGEVPRLMARCFYKLDGSNDLVETTMRCDTITLFPNVEKATMAFRGLIRGKDRFAEDITNLMVAIEDLESPRRPADYYVDVFKKRTSKDDAHKYALADWQLLPEVDQAVRSAKRQAKLEKAAADRARFMDNQNWAAQKMLEDQGLPGDLIPPPNSDIIDDIPLVAHPTQEEIENGDLDLAELLDDVKAVETAVWEKRDREMVKAELQRRAIVAATPPKLLPPHAKKPIVDDELMAKFPDIELDPDLEKGLSEATGQLTALRERSDLDLPEEFKSGNDAAKALDDVLDGLFDEEEEIDPEEIEAQYKKAVARAMRMPEGSILSDARKAMNEMDLSPLDNLDSQLSTPSDAIDDTFAKMIGDLESPKPAPQAEGPDAPLVQLFPEDGTEGFLDPANDPSKILSEALDKIDSPILPKDGSAQERIQDLMKRVQDIKPEGQPDIEGKSPGELAVSSVEGAKEKLDEADETIAESMVTSRQQSPAPLFPLEALPADVPARLGSFVLQKLDERYDFKGADLAGADLRGADFSGMDLTDTFFEQTDLTGATFKGSNLSGAVFAGSVLDEVDFTDTNLAKANFSKTTMKQARLVRAKMHELLVIHADWTGTDASGADLGQVRFIECTLDALKLDQTNMSDCQFLMGSAKGLSAAQASIIRTMFVTLPMDGVCMDGSRLERIGFMEVPAAGSSFVEGDWLSVGFMGACDLTQSRFDSLRATECSFNTAKMSECCFLRAKCNSCFFNTCDMEVNDFRLASFHNSLFGRSNFAGSDFFGANLFGAALTGADLRRCSMRSANLYAANLLEAKLASCDFSGANLGMTMMEQPTHA</sequence>
<dbReference type="Pfam" id="PF00805">
    <property type="entry name" value="Pentapeptide"/>
    <property type="match status" value="4"/>
</dbReference>
<gene>
    <name evidence="2" type="ORF">SAMN06265374_2075</name>
</gene>
<feature type="domain" description="DUF2169" evidence="1">
    <location>
        <begin position="24"/>
        <end position="300"/>
    </location>
</feature>
<evidence type="ECO:0000313" key="2">
    <source>
        <dbReference type="EMBL" id="SMP19938.1"/>
    </source>
</evidence>
<dbReference type="InterPro" id="IPR051082">
    <property type="entry name" value="Pentapeptide-BTB/POZ_domain"/>
</dbReference>
<dbReference type="PANTHER" id="PTHR14136">
    <property type="entry name" value="BTB_POZ DOMAIN-CONTAINING PROTEIN KCTD9"/>
    <property type="match status" value="1"/>
</dbReference>
<comment type="caution">
    <text evidence="2">The sequence shown here is derived from an EMBL/GenBank/DDBJ whole genome shotgun (WGS) entry which is preliminary data.</text>
</comment>
<protein>
    <recommendedName>
        <fullName evidence="1">DUF2169 domain-containing protein</fullName>
    </recommendedName>
</protein>
<dbReference type="PANTHER" id="PTHR14136:SF17">
    <property type="entry name" value="BTB_POZ DOMAIN-CONTAINING PROTEIN KCTD9"/>
    <property type="match status" value="1"/>
</dbReference>
<evidence type="ECO:0000259" key="1">
    <source>
        <dbReference type="Pfam" id="PF09937"/>
    </source>
</evidence>
<dbReference type="InterPro" id="IPR018683">
    <property type="entry name" value="DUF2169"/>
</dbReference>
<accession>A0ABY1NW80</accession>
<evidence type="ECO:0000313" key="3">
    <source>
        <dbReference type="Proteomes" id="UP001157914"/>
    </source>
</evidence>
<dbReference type="EMBL" id="FXTT01000002">
    <property type="protein sequence ID" value="SMP19938.1"/>
    <property type="molecule type" value="Genomic_DNA"/>
</dbReference>